<feature type="region of interest" description="Disordered" evidence="2">
    <location>
        <begin position="1"/>
        <end position="37"/>
    </location>
</feature>
<dbReference type="AlphaFoldDB" id="A0ABD2BQZ0"/>
<organism evidence="4 5">
    <name type="scientific">Vespula maculifrons</name>
    <name type="common">Eastern yellow jacket</name>
    <name type="synonym">Wasp</name>
    <dbReference type="NCBI Taxonomy" id="7453"/>
    <lineage>
        <taxon>Eukaryota</taxon>
        <taxon>Metazoa</taxon>
        <taxon>Ecdysozoa</taxon>
        <taxon>Arthropoda</taxon>
        <taxon>Hexapoda</taxon>
        <taxon>Insecta</taxon>
        <taxon>Pterygota</taxon>
        <taxon>Neoptera</taxon>
        <taxon>Endopterygota</taxon>
        <taxon>Hymenoptera</taxon>
        <taxon>Apocrita</taxon>
        <taxon>Aculeata</taxon>
        <taxon>Vespoidea</taxon>
        <taxon>Vespidae</taxon>
        <taxon>Vespinae</taxon>
        <taxon>Vespula</taxon>
    </lineage>
</organism>
<gene>
    <name evidence="4" type="ORF">V1477_013414</name>
</gene>
<dbReference type="GO" id="GO:0008270">
    <property type="term" value="F:zinc ion binding"/>
    <property type="evidence" value="ECO:0007669"/>
    <property type="project" value="UniProtKB-KW"/>
</dbReference>
<name>A0ABD2BQZ0_VESMC</name>
<evidence type="ECO:0000313" key="4">
    <source>
        <dbReference type="EMBL" id="KAL2735014.1"/>
    </source>
</evidence>
<comment type="caution">
    <text evidence="4">The sequence shown here is derived from an EMBL/GenBank/DDBJ whole genome shotgun (WGS) entry which is preliminary data.</text>
</comment>
<dbReference type="PROSITE" id="PS50157">
    <property type="entry name" value="ZINC_FINGER_C2H2_2"/>
    <property type="match status" value="1"/>
</dbReference>
<dbReference type="InterPro" id="IPR013087">
    <property type="entry name" value="Znf_C2H2_type"/>
</dbReference>
<keyword evidence="1" id="KW-0479">Metal-binding</keyword>
<dbReference type="EMBL" id="JAYRBN010000068">
    <property type="protein sequence ID" value="KAL2735014.1"/>
    <property type="molecule type" value="Genomic_DNA"/>
</dbReference>
<proteinExistence type="predicted"/>
<dbReference type="Proteomes" id="UP001607303">
    <property type="component" value="Unassembled WGS sequence"/>
</dbReference>
<protein>
    <submittedName>
        <fullName evidence="4">Zinc finger protein 583-like isoform X3</fullName>
    </submittedName>
</protein>
<keyword evidence="5" id="KW-1185">Reference proteome</keyword>
<evidence type="ECO:0000259" key="3">
    <source>
        <dbReference type="PROSITE" id="PS50157"/>
    </source>
</evidence>
<keyword evidence="1" id="KW-0862">Zinc</keyword>
<evidence type="ECO:0000313" key="5">
    <source>
        <dbReference type="Proteomes" id="UP001607303"/>
    </source>
</evidence>
<accession>A0ABD2BQZ0</accession>
<reference evidence="4 5" key="1">
    <citation type="journal article" date="2024" name="Ann. Entomol. Soc. Am.">
        <title>Genomic analyses of the southern and eastern yellowjacket wasps (Hymenoptera: Vespidae) reveal evolutionary signatures of social life.</title>
        <authorList>
            <person name="Catto M.A."/>
            <person name="Caine P.B."/>
            <person name="Orr S.E."/>
            <person name="Hunt B.G."/>
            <person name="Goodisman M.A.D."/>
        </authorList>
    </citation>
    <scope>NUCLEOTIDE SEQUENCE [LARGE SCALE GENOMIC DNA]</scope>
    <source>
        <strain evidence="4">232</strain>
        <tissue evidence="4">Head and thorax</tissue>
    </source>
</reference>
<keyword evidence="1" id="KW-0863">Zinc-finger</keyword>
<evidence type="ECO:0000256" key="2">
    <source>
        <dbReference type="SAM" id="MobiDB-lite"/>
    </source>
</evidence>
<dbReference type="PROSITE" id="PS00028">
    <property type="entry name" value="ZINC_FINGER_C2H2_1"/>
    <property type="match status" value="1"/>
</dbReference>
<sequence>MNFSGNNNIQGTLPQFSELTSRSNSTPNVEFSHNSNNSGALHLQTVQSSIYSTAAGSNQNKQQFLVNSQNKYPGSLFTWPDSNTLMQLCEKQGIQTINIPNYNQSNASLLGVQSNALPVRIIPNVYLPSTSQIDTHKEENKTDNEMRNSDEQQAVQLVQGSNMAEYIQKLQATTLPLTLQQLIKLQSEQMKKEKIEEEKLEHTQNNILNIPSVSVFRNPQTQNGNNFMNSEHMMITLNPNDFNVHLESNQQDNESNVQVVKVEQQVQTDSPKVEKKMKFRAKTGEIKISVALDGSRVYCCPECNLVFPEKSEIDQHIQAHIQKDQVLLHTFSSFKEQSLKEVTILQQPLVNMNEILPQNTRYLMPS</sequence>
<evidence type="ECO:0000256" key="1">
    <source>
        <dbReference type="PROSITE-ProRule" id="PRU00042"/>
    </source>
</evidence>
<feature type="domain" description="C2H2-type" evidence="3">
    <location>
        <begin position="298"/>
        <end position="325"/>
    </location>
</feature>